<evidence type="ECO:0000313" key="5">
    <source>
        <dbReference type="EMBL" id="QFG74591.1"/>
    </source>
</evidence>
<protein>
    <submittedName>
        <fullName evidence="5">Glycosyltransferase family 6</fullName>
    </submittedName>
</protein>
<sequence>MEVKIVYMIFACDNNKYKSRYNSLINRLKNMNINYLLIKGNKPHNKLQKNELYLNVEECWENLSKKLYHGLNYIYHWTEYSHVYKVDDDFDFTNKLPDCSNYDYYGNKLITNINRKYHFGKCKNKNLNSKIYEKLFINEYAAGGHGYILSRDAIKILLDNKDLMYNEIYEDKAVGDILYQNSILINKKKRTKCAVIFYHKNIKYIYKGRWIDKCIKSILNQSYSKFEIFELNYGNSDFSIFNNINLTNHKLFFYKKNYDSHIEAMNFLLNTCFYDYKYDIVFNTNLDDYYHEDRFKIQKKCVENNYDICSTLMNYIIENDNLDVVTKTWTIEDFNIKSESYYIESEKIIKELSKHHNIITHPSICYTQNFWNSYDIYNNKINYKKEKPYEDLLLWYRSIKSTNFTIINENLLNYRIHQNQIGSTTEHMRLNEYLAIEKRIGFFIICTGKYIHFFKDLVESIEKYFLTKYNHIYFVSTDNPDYIQSISSELNINSVIKFITKKGFPLDTLFRYKYLLEFDISVETLCDVIYYLDVDMKVCSNIDDNILPTKETPLVGTYHPGFYLSENKNGPSCEVSSLSTAFIKKSDYNNKYIAGGFNGGITTYFIQMCKTLDKNIRLDKVKDIMAAWHDESHLNKYLNTNLFKFRLLPPDYCNPENYHEKLPFEKKIIALSKDHKNIRSIEGNIVCIQLKGGLGNILFQLAAGINLTKKYNSNLTFKHEHNKSDKKRSTIFSYSLFDNLFRQKIYLDDTFLIVDENNYSEINNSMKNIYLKGFFQDKKFFDNIETLKKTLNLEVQKIAKSIFTELLNKFENKNLVAIHVRGDDYVKLKHFHYNLTSKYYDDVHTDISYFYKDNIFILFTDDINYSKQFNNYYDFTISDLLNEILTDKNIIVNRIELEFFLLSCFKTIICANSTYSLWASYFSSADMIYVPDKWFVENDNFNINNLCIHNKFKVINVT</sequence>
<dbReference type="Pfam" id="PF03414">
    <property type="entry name" value="Glyco_transf_6"/>
    <property type="match status" value="1"/>
</dbReference>
<evidence type="ECO:0000256" key="3">
    <source>
        <dbReference type="ARBA" id="ARBA00022676"/>
    </source>
</evidence>
<dbReference type="GO" id="GO:0016020">
    <property type="term" value="C:membrane"/>
    <property type="evidence" value="ECO:0007669"/>
    <property type="project" value="InterPro"/>
</dbReference>
<proteinExistence type="inferred from homology"/>
<dbReference type="InterPro" id="IPR029044">
    <property type="entry name" value="Nucleotide-diphossugar_trans"/>
</dbReference>
<organism evidence="5">
    <name type="scientific">Megaviridae environmental sample</name>
    <dbReference type="NCBI Taxonomy" id="1737588"/>
    <lineage>
        <taxon>Viruses</taxon>
        <taxon>Varidnaviria</taxon>
        <taxon>Bamfordvirae</taxon>
        <taxon>Nucleocytoviricota</taxon>
        <taxon>Megaviricetes</taxon>
        <taxon>Imitervirales</taxon>
        <taxon>Mimiviridae</taxon>
        <taxon>environmental samples</taxon>
    </lineage>
</organism>
<comment type="cofactor">
    <cofactor evidence="1">
        <name>Mn(2+)</name>
        <dbReference type="ChEBI" id="CHEBI:29035"/>
    </cofactor>
</comment>
<keyword evidence="3" id="KW-0328">Glycosyltransferase</keyword>
<accession>A0A5J6VM96</accession>
<keyword evidence="4 5" id="KW-0808">Transferase</keyword>
<evidence type="ECO:0000256" key="1">
    <source>
        <dbReference type="ARBA" id="ARBA00001936"/>
    </source>
</evidence>
<dbReference type="CDD" id="cd11301">
    <property type="entry name" value="Fut1_Fut2_like"/>
    <property type="match status" value="1"/>
</dbReference>
<dbReference type="GO" id="GO:0005975">
    <property type="term" value="P:carbohydrate metabolic process"/>
    <property type="evidence" value="ECO:0007669"/>
    <property type="project" value="InterPro"/>
</dbReference>
<dbReference type="EMBL" id="MN448289">
    <property type="protein sequence ID" value="QFG74591.1"/>
    <property type="molecule type" value="Genomic_DNA"/>
</dbReference>
<dbReference type="PANTHER" id="PTHR10462:SF53">
    <property type="entry name" value="HISTO-BLOOD GROUP ABO SYSTEM TRANSFERASE 1-LIKE"/>
    <property type="match status" value="1"/>
</dbReference>
<comment type="similarity">
    <text evidence="2">Belongs to the glycosyltransferase 6 family.</text>
</comment>
<name>A0A5J6VM96_9VIRU</name>
<dbReference type="GO" id="GO:0016758">
    <property type="term" value="F:hexosyltransferase activity"/>
    <property type="evidence" value="ECO:0007669"/>
    <property type="project" value="InterPro"/>
</dbReference>
<dbReference type="InterPro" id="IPR005076">
    <property type="entry name" value="Glyco_trans_6"/>
</dbReference>
<evidence type="ECO:0000256" key="4">
    <source>
        <dbReference type="ARBA" id="ARBA00022679"/>
    </source>
</evidence>
<dbReference type="SUPFAM" id="SSF53448">
    <property type="entry name" value="Nucleotide-diphospho-sugar transferases"/>
    <property type="match status" value="2"/>
</dbReference>
<dbReference type="PANTHER" id="PTHR10462">
    <property type="entry name" value="GLYCOSYLTRANSFERASE-RELATED"/>
    <property type="match status" value="1"/>
</dbReference>
<evidence type="ECO:0000256" key="2">
    <source>
        <dbReference type="ARBA" id="ARBA00010413"/>
    </source>
</evidence>
<reference evidence="5" key="1">
    <citation type="journal article" date="2019" name="Philos. Trans. R. Soc. Lond., B, Biol. Sci.">
        <title>Targeted metagenomic recovery of four divergent viruses reveals shared and distinctive characteristics of giant viruses of marine eukaryotes.</title>
        <authorList>
            <person name="Needham D.M."/>
            <person name="Poirier C."/>
            <person name="Hehenberger E."/>
            <person name="Jimenez V."/>
            <person name="Swalwell J.E."/>
            <person name="Santoro A.E."/>
            <person name="Worden A.Z."/>
        </authorList>
    </citation>
    <scope>NUCLEOTIDE SEQUENCE</scope>
    <source>
        <strain evidence="5">MPacV-611</strain>
    </source>
</reference>
<dbReference type="Gene3D" id="3.90.550.10">
    <property type="entry name" value="Spore Coat Polysaccharide Biosynthesis Protein SpsA, Chain A"/>
    <property type="match status" value="2"/>
</dbReference>